<organism evidence="1 2">
    <name type="scientific">Eumeta variegata</name>
    <name type="common">Bagworm moth</name>
    <name type="synonym">Eumeta japonica</name>
    <dbReference type="NCBI Taxonomy" id="151549"/>
    <lineage>
        <taxon>Eukaryota</taxon>
        <taxon>Metazoa</taxon>
        <taxon>Ecdysozoa</taxon>
        <taxon>Arthropoda</taxon>
        <taxon>Hexapoda</taxon>
        <taxon>Insecta</taxon>
        <taxon>Pterygota</taxon>
        <taxon>Neoptera</taxon>
        <taxon>Endopterygota</taxon>
        <taxon>Lepidoptera</taxon>
        <taxon>Glossata</taxon>
        <taxon>Ditrysia</taxon>
        <taxon>Tineoidea</taxon>
        <taxon>Psychidae</taxon>
        <taxon>Oiketicinae</taxon>
        <taxon>Eumeta</taxon>
    </lineage>
</organism>
<protein>
    <submittedName>
        <fullName evidence="1">Uncharacterized protein</fullName>
    </submittedName>
</protein>
<evidence type="ECO:0000313" key="1">
    <source>
        <dbReference type="EMBL" id="GBP00717.1"/>
    </source>
</evidence>
<sequence>MAFHKKVLRISRKTLQPINSCGRILQYQKPWYKKRLKCVLSDPDDSIIVQSRTPLLRLKRTSDDLTRDLHLFEAPLGSRSKSFCGLSSTFAARNVFVYAVKTFRLTANSEEAFCPDCFCVICEEYMFKKFRLNVSDFVKKAYLDYFGFPLPTNAKPWIPSLLSINAWDEFVCAKFLGNRKSDGYIQHVEKLLMHFQQLGCNMVLSFTTFTAI</sequence>
<dbReference type="EMBL" id="BGZK01003387">
    <property type="protein sequence ID" value="GBP00717.1"/>
    <property type="molecule type" value="Genomic_DNA"/>
</dbReference>
<keyword evidence="2" id="KW-1185">Reference proteome</keyword>
<proteinExistence type="predicted"/>
<gene>
    <name evidence="1" type="ORF">EVAR_68266_1</name>
</gene>
<name>A0A4C1SH68_EUMVA</name>
<dbReference type="AlphaFoldDB" id="A0A4C1SH68"/>
<comment type="caution">
    <text evidence="1">The sequence shown here is derived from an EMBL/GenBank/DDBJ whole genome shotgun (WGS) entry which is preliminary data.</text>
</comment>
<accession>A0A4C1SH68</accession>
<reference evidence="1 2" key="1">
    <citation type="journal article" date="2019" name="Commun. Biol.">
        <title>The bagworm genome reveals a unique fibroin gene that provides high tensile strength.</title>
        <authorList>
            <person name="Kono N."/>
            <person name="Nakamura H."/>
            <person name="Ohtoshi R."/>
            <person name="Tomita M."/>
            <person name="Numata K."/>
            <person name="Arakawa K."/>
        </authorList>
    </citation>
    <scope>NUCLEOTIDE SEQUENCE [LARGE SCALE GENOMIC DNA]</scope>
</reference>
<evidence type="ECO:0000313" key="2">
    <source>
        <dbReference type="Proteomes" id="UP000299102"/>
    </source>
</evidence>
<dbReference type="Proteomes" id="UP000299102">
    <property type="component" value="Unassembled WGS sequence"/>
</dbReference>